<dbReference type="InterPro" id="IPR050493">
    <property type="entry name" value="FAD-dep_Monooxygenase_BioMet"/>
</dbReference>
<keyword evidence="3" id="KW-0274">FAD</keyword>
<feature type="domain" description="FAD-binding" evidence="7">
    <location>
        <begin position="15"/>
        <end position="186"/>
    </location>
</feature>
<dbReference type="Pfam" id="PF01494">
    <property type="entry name" value="FAD_binding_3"/>
    <property type="match status" value="1"/>
</dbReference>
<dbReference type="GO" id="GO:0004497">
    <property type="term" value="F:monooxygenase activity"/>
    <property type="evidence" value="ECO:0007669"/>
    <property type="project" value="UniProtKB-KW"/>
</dbReference>
<gene>
    <name evidence="8" type="ORF">A7U60_g4561</name>
</gene>
<evidence type="ECO:0000256" key="6">
    <source>
        <dbReference type="SAM" id="MobiDB-lite"/>
    </source>
</evidence>
<dbReference type="Proteomes" id="UP000757232">
    <property type="component" value="Unassembled WGS sequence"/>
</dbReference>
<proteinExistence type="inferred from homology"/>
<dbReference type="Gene3D" id="3.50.50.60">
    <property type="entry name" value="FAD/NAD(P)-binding domain"/>
    <property type="match status" value="1"/>
</dbReference>
<keyword evidence="2" id="KW-0285">Flavoprotein</keyword>
<keyword evidence="5" id="KW-0503">Monooxygenase</keyword>
<keyword evidence="9" id="KW-1185">Reference proteome</keyword>
<dbReference type="EMBL" id="LNZH02000180">
    <property type="protein sequence ID" value="OCB88359.1"/>
    <property type="molecule type" value="Genomic_DNA"/>
</dbReference>
<reference evidence="8" key="1">
    <citation type="submission" date="2016-06" db="EMBL/GenBank/DDBJ databases">
        <title>Draft Genome sequence of the fungus Inonotus baumii.</title>
        <authorList>
            <person name="Zhu H."/>
            <person name="Lin W."/>
        </authorList>
    </citation>
    <scope>NUCLEOTIDE SEQUENCE</scope>
    <source>
        <strain evidence="8">821</strain>
    </source>
</reference>
<feature type="region of interest" description="Disordered" evidence="6">
    <location>
        <begin position="363"/>
        <end position="382"/>
    </location>
</feature>
<dbReference type="AlphaFoldDB" id="A0A9Q5HYK0"/>
<comment type="caution">
    <text evidence="8">The sequence shown here is derived from an EMBL/GenBank/DDBJ whole genome shotgun (WGS) entry which is preliminary data.</text>
</comment>
<protein>
    <submittedName>
        <fullName evidence="8">FAD/NAD-binding domain-containing protein</fullName>
    </submittedName>
</protein>
<evidence type="ECO:0000313" key="8">
    <source>
        <dbReference type="EMBL" id="OCB88359.1"/>
    </source>
</evidence>
<dbReference type="OrthoDB" id="1878542at2759"/>
<sequence length="492" mass="55052">MSTLPRIAPLSLRFLVIGGSLGGLAVAFSLARAGHHVHVVEQRDGLVKNACGIRIPPNLARILDRWGLGKDFKKKAILCKQLTFKKLRTGEVLGHLEYKEEVMKYSDLLEQVRELALSAGAVIQFGVTVTKIDPSQPSVKLSTGEVLSADIVIGADGYYSICQQVIEEAIVAKGGEPTDRIDSGTVVYSMNADVSDVTRESDPELYDIVNKPEWTAYAGPNISVLTSPSRDYKQFSVQIFNPDVPGTMDVWDKVVPIEKINTEGFPRELLELTRRAKNAVETKFVKRKIEDWIHPDCKLVLVGESGHPQIPSSTHSGSLAVEDAAVFGAIFSRLRSREQIESFLYAYSELRVKRCMDIQDSESANSASVMLPDGPEQEERDRSMREAAKLGSGGWDEAMFRHLWENIRILFAYDPEEDAEEWWQHWGLLRERSQIGGRIVMNTQGETRYQSHSDELDDSDDDDDANPYLLTRAVTVVVESKDEDPHDDDLPY</sequence>
<organism evidence="8 9">
    <name type="scientific">Sanghuangporus baumii</name>
    <name type="common">Phellinus baumii</name>
    <dbReference type="NCBI Taxonomy" id="108892"/>
    <lineage>
        <taxon>Eukaryota</taxon>
        <taxon>Fungi</taxon>
        <taxon>Dikarya</taxon>
        <taxon>Basidiomycota</taxon>
        <taxon>Agaricomycotina</taxon>
        <taxon>Agaricomycetes</taxon>
        <taxon>Hymenochaetales</taxon>
        <taxon>Hymenochaetaceae</taxon>
        <taxon>Sanghuangporus</taxon>
    </lineage>
</organism>
<evidence type="ECO:0000256" key="3">
    <source>
        <dbReference type="ARBA" id="ARBA00022827"/>
    </source>
</evidence>
<accession>A0A9Q5HYK0</accession>
<dbReference type="InterPro" id="IPR002938">
    <property type="entry name" value="FAD-bd"/>
</dbReference>
<evidence type="ECO:0000256" key="2">
    <source>
        <dbReference type="ARBA" id="ARBA00022630"/>
    </source>
</evidence>
<evidence type="ECO:0000256" key="1">
    <source>
        <dbReference type="ARBA" id="ARBA00007992"/>
    </source>
</evidence>
<evidence type="ECO:0000313" key="9">
    <source>
        <dbReference type="Proteomes" id="UP000757232"/>
    </source>
</evidence>
<dbReference type="PANTHER" id="PTHR13789:SF147">
    <property type="entry name" value="PUTATIVE (AFU_ORTHOLOGUE AFUA_2G01950)-RELATED"/>
    <property type="match status" value="1"/>
</dbReference>
<evidence type="ECO:0000256" key="5">
    <source>
        <dbReference type="ARBA" id="ARBA00023033"/>
    </source>
</evidence>
<dbReference type="InterPro" id="IPR036188">
    <property type="entry name" value="FAD/NAD-bd_sf"/>
</dbReference>
<comment type="similarity">
    <text evidence="1">Belongs to the paxM FAD-dependent monooxygenase family.</text>
</comment>
<dbReference type="SUPFAM" id="SSF51905">
    <property type="entry name" value="FAD/NAD(P)-binding domain"/>
    <property type="match status" value="1"/>
</dbReference>
<dbReference type="GO" id="GO:0071949">
    <property type="term" value="F:FAD binding"/>
    <property type="evidence" value="ECO:0007669"/>
    <property type="project" value="InterPro"/>
</dbReference>
<dbReference type="PRINTS" id="PR00420">
    <property type="entry name" value="RNGMNOXGNASE"/>
</dbReference>
<feature type="compositionally biased region" description="Acidic residues" evidence="6">
    <location>
        <begin position="455"/>
        <end position="465"/>
    </location>
</feature>
<name>A0A9Q5HYK0_SANBA</name>
<dbReference type="PANTHER" id="PTHR13789">
    <property type="entry name" value="MONOOXYGENASE"/>
    <property type="match status" value="1"/>
</dbReference>
<feature type="region of interest" description="Disordered" evidence="6">
    <location>
        <begin position="445"/>
        <end position="466"/>
    </location>
</feature>
<evidence type="ECO:0000259" key="7">
    <source>
        <dbReference type="Pfam" id="PF01494"/>
    </source>
</evidence>
<keyword evidence="4" id="KW-0560">Oxidoreductase</keyword>
<evidence type="ECO:0000256" key="4">
    <source>
        <dbReference type="ARBA" id="ARBA00023002"/>
    </source>
</evidence>